<dbReference type="RefSeq" id="WP_246063214.1">
    <property type="nucleotide sequence ID" value="NZ_VFQE01000001.1"/>
</dbReference>
<dbReference type="InterPro" id="IPR029063">
    <property type="entry name" value="SAM-dependent_MTases_sf"/>
</dbReference>
<dbReference type="InterPro" id="IPR013216">
    <property type="entry name" value="Methyltransf_11"/>
</dbReference>
<keyword evidence="1 6" id="KW-0489">Methyltransferase</keyword>
<dbReference type="GO" id="GO:0010420">
    <property type="term" value="F:polyprenyldihydroxybenzoate methyltransferase activity"/>
    <property type="evidence" value="ECO:0007669"/>
    <property type="project" value="TreeGrafter"/>
</dbReference>
<evidence type="ECO:0000256" key="3">
    <source>
        <dbReference type="ARBA" id="ARBA00022691"/>
    </source>
</evidence>
<dbReference type="Pfam" id="PF08241">
    <property type="entry name" value="Methyltransf_11"/>
    <property type="match status" value="1"/>
</dbReference>
<dbReference type="CDD" id="cd02440">
    <property type="entry name" value="AdoMet_MTases"/>
    <property type="match status" value="1"/>
</dbReference>
<accession>A0A543PAM8</accession>
<organism evidence="6 7">
    <name type="scientific">Blastococcus colisei</name>
    <dbReference type="NCBI Taxonomy" id="1564162"/>
    <lineage>
        <taxon>Bacteria</taxon>
        <taxon>Bacillati</taxon>
        <taxon>Actinomycetota</taxon>
        <taxon>Actinomycetes</taxon>
        <taxon>Geodermatophilales</taxon>
        <taxon>Geodermatophilaceae</taxon>
        <taxon>Blastococcus</taxon>
    </lineage>
</organism>
<evidence type="ECO:0000256" key="2">
    <source>
        <dbReference type="ARBA" id="ARBA00022679"/>
    </source>
</evidence>
<keyword evidence="3" id="KW-0949">S-adenosyl-L-methionine</keyword>
<keyword evidence="6" id="KW-0830">Ubiquinone</keyword>
<feature type="compositionally biased region" description="Basic and acidic residues" evidence="4">
    <location>
        <begin position="19"/>
        <end position="34"/>
    </location>
</feature>
<evidence type="ECO:0000313" key="7">
    <source>
        <dbReference type="Proteomes" id="UP000319865"/>
    </source>
</evidence>
<feature type="region of interest" description="Disordered" evidence="4">
    <location>
        <begin position="1"/>
        <end position="34"/>
    </location>
</feature>
<evidence type="ECO:0000313" key="6">
    <source>
        <dbReference type="EMBL" id="TQN41050.1"/>
    </source>
</evidence>
<keyword evidence="2 6" id="KW-0808">Transferase</keyword>
<gene>
    <name evidence="6" type="ORF">FHU33_0402</name>
</gene>
<dbReference type="EMBL" id="VFQE01000001">
    <property type="protein sequence ID" value="TQN41050.1"/>
    <property type="molecule type" value="Genomic_DNA"/>
</dbReference>
<sequence>MAAFPDELGSRSAEVDPLEQIRRGRGDPAIRRNDPAQYDQLADEWWRHDGEFAALHWLAASRAERVPPAPHEGAVLVDLACGGGLMGPHVARLGYRHVGVDIGARGLELARAHAVIPVRGSVLAVPLADGCADVVLAGEILEHVEDHAGVLAECARLLRPGGIIVLDALAAGWLSTLVNVHLLERLPGGPPRGLHDPALFVDRERLLETADRLGLELQLVGLRPSMRQAVAWKLGRRRMVRMKPIRSTAVVFAGYGHKR</sequence>
<dbReference type="PANTHER" id="PTHR43464:SF19">
    <property type="entry name" value="UBIQUINONE BIOSYNTHESIS O-METHYLTRANSFERASE, MITOCHONDRIAL"/>
    <property type="match status" value="1"/>
</dbReference>
<evidence type="ECO:0000256" key="4">
    <source>
        <dbReference type="SAM" id="MobiDB-lite"/>
    </source>
</evidence>
<dbReference type="Proteomes" id="UP000319865">
    <property type="component" value="Unassembled WGS sequence"/>
</dbReference>
<reference evidence="6 7" key="1">
    <citation type="submission" date="2019-06" db="EMBL/GenBank/DDBJ databases">
        <title>Sequencing the genomes of 1000 actinobacteria strains.</title>
        <authorList>
            <person name="Klenk H.-P."/>
        </authorList>
    </citation>
    <scope>NUCLEOTIDE SEQUENCE [LARGE SCALE GENOMIC DNA]</scope>
    <source>
        <strain evidence="6 7">DSM 46837</strain>
    </source>
</reference>
<dbReference type="GO" id="GO:0032259">
    <property type="term" value="P:methylation"/>
    <property type="evidence" value="ECO:0007669"/>
    <property type="project" value="UniProtKB-KW"/>
</dbReference>
<evidence type="ECO:0000256" key="1">
    <source>
        <dbReference type="ARBA" id="ARBA00022603"/>
    </source>
</evidence>
<keyword evidence="7" id="KW-1185">Reference proteome</keyword>
<dbReference type="AlphaFoldDB" id="A0A543PAM8"/>
<dbReference type="PANTHER" id="PTHR43464">
    <property type="entry name" value="METHYLTRANSFERASE"/>
    <property type="match status" value="1"/>
</dbReference>
<proteinExistence type="predicted"/>
<protein>
    <submittedName>
        <fullName evidence="6">2-polyprenyl-6-hydroxyphenyl methylase/3-demethylubiquinone-9 3-methyltransferase</fullName>
    </submittedName>
</protein>
<dbReference type="Gene3D" id="3.40.50.150">
    <property type="entry name" value="Vaccinia Virus protein VP39"/>
    <property type="match status" value="1"/>
</dbReference>
<feature type="domain" description="Methyltransferase type 11" evidence="5">
    <location>
        <begin position="77"/>
        <end position="166"/>
    </location>
</feature>
<dbReference type="SUPFAM" id="SSF53335">
    <property type="entry name" value="S-adenosyl-L-methionine-dependent methyltransferases"/>
    <property type="match status" value="1"/>
</dbReference>
<comment type="caution">
    <text evidence="6">The sequence shown here is derived from an EMBL/GenBank/DDBJ whole genome shotgun (WGS) entry which is preliminary data.</text>
</comment>
<evidence type="ECO:0000259" key="5">
    <source>
        <dbReference type="Pfam" id="PF08241"/>
    </source>
</evidence>
<name>A0A543PAM8_9ACTN</name>